<dbReference type="Gene3D" id="3.40.50.2020">
    <property type="match status" value="1"/>
</dbReference>
<feature type="binding site" evidence="8">
    <location>
        <position position="185"/>
    </location>
    <ligand>
        <name>xanthine</name>
        <dbReference type="ChEBI" id="CHEBI:17712"/>
    </ligand>
</feature>
<keyword evidence="2 8" id="KW-0328">Glycosyltransferase</keyword>
<evidence type="ECO:0000256" key="2">
    <source>
        <dbReference type="ARBA" id="ARBA00022676"/>
    </source>
</evidence>
<comment type="catalytic activity">
    <reaction evidence="8">
        <text>GMP + diphosphate = guanine + 5-phospho-alpha-D-ribose 1-diphosphate</text>
        <dbReference type="Rhea" id="RHEA:25424"/>
        <dbReference type="ChEBI" id="CHEBI:16235"/>
        <dbReference type="ChEBI" id="CHEBI:33019"/>
        <dbReference type="ChEBI" id="CHEBI:58017"/>
        <dbReference type="ChEBI" id="CHEBI:58115"/>
    </reaction>
</comment>
<reference evidence="10 11" key="1">
    <citation type="submission" date="2018-12" db="EMBL/GenBank/DDBJ databases">
        <authorList>
            <person name="Yang Y."/>
        </authorList>
    </citation>
    <scope>NUCLEOTIDE SEQUENCE [LARGE SCALE GENOMIC DNA]</scope>
    <source>
        <strain evidence="10 11">L-25-5w-1</strain>
    </source>
</reference>
<comment type="subunit">
    <text evidence="8">Homotetramer.</text>
</comment>
<comment type="caution">
    <text evidence="10">The sequence shown here is derived from an EMBL/GenBank/DDBJ whole genome shotgun (WGS) entry which is preliminary data.</text>
</comment>
<feature type="binding site" evidence="8">
    <location>
        <position position="158"/>
    </location>
    <ligand>
        <name>5-phospho-alpha-D-ribose 1-diphosphate</name>
        <dbReference type="ChEBI" id="CHEBI:58017"/>
    </ligand>
</feature>
<name>A0A3S0R7G0_9PROT</name>
<keyword evidence="11" id="KW-1185">Reference proteome</keyword>
<comment type="pathway">
    <text evidence="8">Purine metabolism; GMP biosynthesis via salvage pathway; GMP from guanine: step 1/1.</text>
</comment>
<dbReference type="GO" id="GO:0000287">
    <property type="term" value="F:magnesium ion binding"/>
    <property type="evidence" value="ECO:0007669"/>
    <property type="project" value="UniProtKB-UniRule"/>
</dbReference>
<dbReference type="GO" id="GO:0006166">
    <property type="term" value="P:purine ribonucleoside salvage"/>
    <property type="evidence" value="ECO:0007669"/>
    <property type="project" value="UniProtKB-KW"/>
</dbReference>
<dbReference type="Proteomes" id="UP000277007">
    <property type="component" value="Unassembled WGS sequence"/>
</dbReference>
<comment type="subcellular location">
    <subcellularLocation>
        <location evidence="8">Cell membrane</location>
        <topology evidence="8">Peripheral membrane protein</topology>
    </subcellularLocation>
</comment>
<feature type="binding site" evidence="8">
    <location>
        <position position="228"/>
    </location>
    <ligand>
        <name>guanine</name>
        <dbReference type="ChEBI" id="CHEBI:16235"/>
    </ligand>
</feature>
<keyword evidence="5 8" id="KW-0660">Purine salvage</keyword>
<evidence type="ECO:0000256" key="7">
    <source>
        <dbReference type="ARBA" id="ARBA00023136"/>
    </source>
</evidence>
<keyword evidence="4 8" id="KW-0479">Metal-binding</keyword>
<comment type="cofactor">
    <cofactor evidence="8">
        <name>Mg(2+)</name>
        <dbReference type="ChEBI" id="CHEBI:18420"/>
    </cofactor>
</comment>
<keyword evidence="1 8" id="KW-1003">Cell membrane</keyword>
<dbReference type="SUPFAM" id="SSF53271">
    <property type="entry name" value="PRTase-like"/>
    <property type="match status" value="1"/>
</dbReference>
<feature type="binding site" evidence="8">
    <location>
        <begin position="126"/>
        <end position="127"/>
    </location>
    <ligand>
        <name>5-phospho-alpha-D-ribose 1-diphosphate</name>
        <dbReference type="ChEBI" id="CHEBI:58017"/>
    </ligand>
</feature>
<feature type="binding site" evidence="8">
    <location>
        <position position="228"/>
    </location>
    <ligand>
        <name>xanthine</name>
        <dbReference type="ChEBI" id="CHEBI:17712"/>
    </ligand>
</feature>
<dbReference type="InterPro" id="IPR000836">
    <property type="entry name" value="PRTase_dom"/>
</dbReference>
<dbReference type="GO" id="GO:0032263">
    <property type="term" value="P:GMP salvage"/>
    <property type="evidence" value="ECO:0007669"/>
    <property type="project" value="UniProtKB-UniRule"/>
</dbReference>
<dbReference type="PANTHER" id="PTHR39563">
    <property type="entry name" value="XANTHINE PHOSPHORIBOSYLTRANSFERASE"/>
    <property type="match status" value="1"/>
</dbReference>
<evidence type="ECO:0000256" key="4">
    <source>
        <dbReference type="ARBA" id="ARBA00022723"/>
    </source>
</evidence>
<feature type="binding site" evidence="8">
    <location>
        <position position="158"/>
    </location>
    <ligand>
        <name>GMP</name>
        <dbReference type="ChEBI" id="CHEBI:58115"/>
    </ligand>
</feature>
<protein>
    <recommendedName>
        <fullName evidence="8">Xanthine-guanine phosphoribosyltransferase</fullName>
        <shortName evidence="8">XGPRT</shortName>
        <ecNumber evidence="8">2.4.2.22</ecNumber>
    </recommendedName>
    <alternativeName>
        <fullName evidence="8">Xanthine phosphoribosyltransferase</fullName>
    </alternativeName>
</protein>
<proteinExistence type="inferred from homology"/>
<dbReference type="GO" id="GO:0004422">
    <property type="term" value="F:hypoxanthine phosphoribosyltransferase activity"/>
    <property type="evidence" value="ECO:0007669"/>
    <property type="project" value="RHEA"/>
</dbReference>
<keyword evidence="7 8" id="KW-0472">Membrane</keyword>
<feature type="binding site" evidence="8">
    <location>
        <begin position="227"/>
        <end position="228"/>
    </location>
    <ligand>
        <name>GMP</name>
        <dbReference type="ChEBI" id="CHEBI:58115"/>
    </ligand>
</feature>
<dbReference type="GO" id="GO:0000310">
    <property type="term" value="F:xanthine phosphoribosyltransferase activity"/>
    <property type="evidence" value="ECO:0007669"/>
    <property type="project" value="UniProtKB-UniRule"/>
</dbReference>
<feature type="binding site" evidence="8">
    <location>
        <position position="185"/>
    </location>
    <ligand>
        <name>guanine</name>
        <dbReference type="ChEBI" id="CHEBI:16235"/>
    </ligand>
</feature>
<dbReference type="InterPro" id="IPR023747">
    <property type="entry name" value="Xanthine_Guanine_PRibTrfase"/>
</dbReference>
<dbReference type="GO" id="GO:0032265">
    <property type="term" value="P:XMP salvage"/>
    <property type="evidence" value="ECO:0007669"/>
    <property type="project" value="UniProtKB-UniRule"/>
</dbReference>
<dbReference type="InterPro" id="IPR029057">
    <property type="entry name" value="PRTase-like"/>
</dbReference>
<evidence type="ECO:0000256" key="5">
    <source>
        <dbReference type="ARBA" id="ARBA00022726"/>
    </source>
</evidence>
<evidence type="ECO:0000259" key="9">
    <source>
        <dbReference type="Pfam" id="PF00156"/>
    </source>
</evidence>
<evidence type="ECO:0000256" key="6">
    <source>
        <dbReference type="ARBA" id="ARBA00022842"/>
    </source>
</evidence>
<dbReference type="GO" id="GO:0005886">
    <property type="term" value="C:plasma membrane"/>
    <property type="evidence" value="ECO:0007669"/>
    <property type="project" value="UniProtKB-SubCell"/>
</dbReference>
<keyword evidence="3 8" id="KW-0808">Transferase</keyword>
<evidence type="ECO:0000313" key="10">
    <source>
        <dbReference type="EMBL" id="RTR17835.1"/>
    </source>
</evidence>
<dbReference type="UniPathway" id="UPA00602">
    <property type="reaction ID" value="UER00658"/>
</dbReference>
<accession>A0A3S0R7G0</accession>
<gene>
    <name evidence="8" type="primary">gpt</name>
    <name evidence="10" type="ORF">EJ903_17025</name>
</gene>
<dbReference type="EC" id="2.4.2.22" evidence="8"/>
<feature type="domain" description="Phosphoribosyltransferase" evidence="9">
    <location>
        <begin position="98"/>
        <end position="238"/>
    </location>
</feature>
<dbReference type="NCBIfam" id="NF006613">
    <property type="entry name" value="PRK09177.1"/>
    <property type="match status" value="1"/>
</dbReference>
<comment type="function">
    <text evidence="8">Purine salvage pathway enzyme that catalyzes the transfer of the ribosyl-5-phosphate group from 5-phospho-alpha-D-ribose 1-diphosphate (PRPP) to the N9 position of the 6-oxopurines guanine and xanthine to form the corresponding ribonucleotides GMP (guanosine 5'-monophosphate) and XMP (xanthosine 5'-monophosphate), with the release of PPi. To a lesser extent, also acts on hypoxanthine.</text>
</comment>
<dbReference type="GO" id="GO:0052657">
    <property type="term" value="F:guanine phosphoribosyltransferase activity"/>
    <property type="evidence" value="ECO:0007669"/>
    <property type="project" value="RHEA"/>
</dbReference>
<sequence>MLYPAELRAQYLKQRAELCVATRPETGGGRRRRGAQPTQSVRGPQALFLPSPAECCGVFRQAARIARSARLRYTGSFCFWSVQPVAEAPFNKHFPVSWEEMHRNAKALAWRLIDKGPWKGIIAITRGGLVPAAIIARELEIRLIDTVCVSSYDHQNQREARVLKGTEGANAGEGEGWLIIDDLVDTGKTAVIVRKMLPKAHFATVYAKPAGRPLVDTFITEVSQDTWIHFPWDIELQFSQPIAKQRGNG</sequence>
<comment type="catalytic activity">
    <reaction evidence="8">
        <text>IMP + diphosphate = hypoxanthine + 5-phospho-alpha-D-ribose 1-diphosphate</text>
        <dbReference type="Rhea" id="RHEA:17973"/>
        <dbReference type="ChEBI" id="CHEBI:17368"/>
        <dbReference type="ChEBI" id="CHEBI:33019"/>
        <dbReference type="ChEBI" id="CHEBI:58017"/>
        <dbReference type="ChEBI" id="CHEBI:58053"/>
    </reaction>
</comment>
<dbReference type="Pfam" id="PF00156">
    <property type="entry name" value="Pribosyltran"/>
    <property type="match status" value="1"/>
</dbReference>
<evidence type="ECO:0000256" key="3">
    <source>
        <dbReference type="ARBA" id="ARBA00022679"/>
    </source>
</evidence>
<dbReference type="UniPathway" id="UPA00909">
    <property type="reaction ID" value="UER00887"/>
</dbReference>
<feature type="binding site" evidence="8">
    <location>
        <begin position="181"/>
        <end position="189"/>
    </location>
    <ligand>
        <name>5-phospho-alpha-D-ribose 1-diphosphate</name>
        <dbReference type="ChEBI" id="CHEBI:58017"/>
    </ligand>
</feature>
<dbReference type="CDD" id="cd06223">
    <property type="entry name" value="PRTases_typeI"/>
    <property type="match status" value="1"/>
</dbReference>
<comment type="pathway">
    <text evidence="8">Purine metabolism; XMP biosynthesis via salvage pathway; XMP from xanthine: step 1/1.</text>
</comment>
<evidence type="ECO:0000313" key="11">
    <source>
        <dbReference type="Proteomes" id="UP000277007"/>
    </source>
</evidence>
<comment type="catalytic activity">
    <reaction evidence="8">
        <text>XMP + diphosphate = xanthine + 5-phospho-alpha-D-ribose 1-diphosphate</text>
        <dbReference type="Rhea" id="RHEA:10800"/>
        <dbReference type="ChEBI" id="CHEBI:17712"/>
        <dbReference type="ChEBI" id="CHEBI:33019"/>
        <dbReference type="ChEBI" id="CHEBI:57464"/>
        <dbReference type="ChEBI" id="CHEBI:58017"/>
        <dbReference type="EC" id="2.4.2.22"/>
    </reaction>
</comment>
<evidence type="ECO:0000256" key="1">
    <source>
        <dbReference type="ARBA" id="ARBA00022475"/>
    </source>
</evidence>
<dbReference type="PANTHER" id="PTHR39563:SF1">
    <property type="entry name" value="XANTHINE-GUANINE PHOSPHORIBOSYLTRANSFERASE"/>
    <property type="match status" value="1"/>
</dbReference>
<dbReference type="EMBL" id="RXMA01000017">
    <property type="protein sequence ID" value="RTR17835.1"/>
    <property type="molecule type" value="Genomic_DNA"/>
</dbReference>
<evidence type="ECO:0000256" key="8">
    <source>
        <dbReference type="HAMAP-Rule" id="MF_01903"/>
    </source>
</evidence>
<feature type="binding site" evidence="8">
    <location>
        <position position="182"/>
    </location>
    <ligand>
        <name>Mg(2+)</name>
        <dbReference type="ChEBI" id="CHEBI:18420"/>
    </ligand>
</feature>
<dbReference type="HAMAP" id="MF_01903">
    <property type="entry name" value="XGPRT"/>
    <property type="match status" value="1"/>
</dbReference>
<dbReference type="AlphaFoldDB" id="A0A3S0R7G0"/>
<keyword evidence="6 8" id="KW-0460">Magnesium</keyword>
<feature type="binding site" evidence="8">
    <location>
        <begin position="185"/>
        <end position="189"/>
    </location>
    <ligand>
        <name>GMP</name>
        <dbReference type="ChEBI" id="CHEBI:58115"/>
    </ligand>
</feature>
<organism evidence="10 11">
    <name type="scientific">Azospirillum griseum</name>
    <dbReference type="NCBI Taxonomy" id="2496639"/>
    <lineage>
        <taxon>Bacteria</taxon>
        <taxon>Pseudomonadati</taxon>
        <taxon>Pseudomonadota</taxon>
        <taxon>Alphaproteobacteria</taxon>
        <taxon>Rhodospirillales</taxon>
        <taxon>Azospirillaceae</taxon>
        <taxon>Azospirillum</taxon>
    </lineage>
</organism>
<comment type="similarity">
    <text evidence="8">Belongs to the purine/pyrimidine phosphoribosyltransferase family. XGPT subfamily.</text>
</comment>